<dbReference type="EMBL" id="KZ347673">
    <property type="protein sequence ID" value="PIO67312.1"/>
    <property type="molecule type" value="Genomic_DNA"/>
</dbReference>
<sequence>MEAANAPAINRGSLRGKAFYHNGRRLNPHDLIGDVGIAFYDTVRLKTVEETLSEKEIRQQEEDYPLTNDHEGPIE</sequence>
<evidence type="ECO:0000256" key="1">
    <source>
        <dbReference type="SAM" id="MobiDB-lite"/>
    </source>
</evidence>
<feature type="region of interest" description="Disordered" evidence="1">
    <location>
        <begin position="52"/>
        <end position="75"/>
    </location>
</feature>
<organism evidence="2 3">
    <name type="scientific">Teladorsagia circumcincta</name>
    <name type="common">Brown stomach worm</name>
    <name type="synonym">Ostertagia circumcincta</name>
    <dbReference type="NCBI Taxonomy" id="45464"/>
    <lineage>
        <taxon>Eukaryota</taxon>
        <taxon>Metazoa</taxon>
        <taxon>Ecdysozoa</taxon>
        <taxon>Nematoda</taxon>
        <taxon>Chromadorea</taxon>
        <taxon>Rhabditida</taxon>
        <taxon>Rhabditina</taxon>
        <taxon>Rhabditomorpha</taxon>
        <taxon>Strongyloidea</taxon>
        <taxon>Trichostrongylidae</taxon>
        <taxon>Teladorsagia</taxon>
    </lineage>
</organism>
<proteinExistence type="predicted"/>
<name>A0A2G9UC46_TELCI</name>
<evidence type="ECO:0000313" key="2">
    <source>
        <dbReference type="EMBL" id="PIO67312.1"/>
    </source>
</evidence>
<feature type="compositionally biased region" description="Basic and acidic residues" evidence="1">
    <location>
        <begin position="52"/>
        <end position="61"/>
    </location>
</feature>
<keyword evidence="3" id="KW-1185">Reference proteome</keyword>
<reference evidence="2 3" key="1">
    <citation type="submission" date="2015-09" db="EMBL/GenBank/DDBJ databases">
        <title>Draft genome of the parasitic nematode Teladorsagia circumcincta isolate WARC Sus (inbred).</title>
        <authorList>
            <person name="Mitreva M."/>
        </authorList>
    </citation>
    <scope>NUCLEOTIDE SEQUENCE [LARGE SCALE GENOMIC DNA]</scope>
    <source>
        <strain evidence="2 3">S</strain>
    </source>
</reference>
<protein>
    <submittedName>
        <fullName evidence="2">Uncharacterized protein</fullName>
    </submittedName>
</protein>
<dbReference type="OrthoDB" id="5838762at2759"/>
<gene>
    <name evidence="2" type="ORF">TELCIR_10941</name>
</gene>
<dbReference type="Proteomes" id="UP000230423">
    <property type="component" value="Unassembled WGS sequence"/>
</dbReference>
<evidence type="ECO:0000313" key="3">
    <source>
        <dbReference type="Proteomes" id="UP000230423"/>
    </source>
</evidence>
<dbReference type="AlphaFoldDB" id="A0A2G9UC46"/>
<accession>A0A2G9UC46</accession>